<evidence type="ECO:0000313" key="2">
    <source>
        <dbReference type="EMBL" id="ETO20833.1"/>
    </source>
</evidence>
<dbReference type="AlphaFoldDB" id="X6N4J4"/>
<keyword evidence="1" id="KW-0472">Membrane</keyword>
<sequence>MSRNDAYLKLFGKLGYAVWKTKGIVTLRDIMYAKMLNEEQVTALAMRGFPDPKVGYDNIFLIHMFIMLYLLVQIKKRTTFGIVYIYYMCMYVVSDNIAFNDIAMADP</sequence>
<keyword evidence="1" id="KW-1133">Transmembrane helix</keyword>
<evidence type="ECO:0000313" key="3">
    <source>
        <dbReference type="Proteomes" id="UP000023152"/>
    </source>
</evidence>
<dbReference type="EMBL" id="ASPP01012214">
    <property type="protein sequence ID" value="ETO20833.1"/>
    <property type="molecule type" value="Genomic_DNA"/>
</dbReference>
<name>X6N4J4_RETFI</name>
<dbReference type="Proteomes" id="UP000023152">
    <property type="component" value="Unassembled WGS sequence"/>
</dbReference>
<gene>
    <name evidence="2" type="ORF">RFI_16382</name>
</gene>
<reference evidence="2 3" key="1">
    <citation type="journal article" date="2013" name="Curr. Biol.">
        <title>The Genome of the Foraminiferan Reticulomyxa filosa.</title>
        <authorList>
            <person name="Glockner G."/>
            <person name="Hulsmann N."/>
            <person name="Schleicher M."/>
            <person name="Noegel A.A."/>
            <person name="Eichinger L."/>
            <person name="Gallinger C."/>
            <person name="Pawlowski J."/>
            <person name="Sierra R."/>
            <person name="Euteneuer U."/>
            <person name="Pillet L."/>
            <person name="Moustafa A."/>
            <person name="Platzer M."/>
            <person name="Groth M."/>
            <person name="Szafranski K."/>
            <person name="Schliwa M."/>
        </authorList>
    </citation>
    <scope>NUCLEOTIDE SEQUENCE [LARGE SCALE GENOMIC DNA]</scope>
</reference>
<keyword evidence="3" id="KW-1185">Reference proteome</keyword>
<evidence type="ECO:0000256" key="1">
    <source>
        <dbReference type="SAM" id="Phobius"/>
    </source>
</evidence>
<protein>
    <submittedName>
        <fullName evidence="2">Uncharacterized protein</fullName>
    </submittedName>
</protein>
<feature type="transmembrane region" description="Helical" evidence="1">
    <location>
        <begin position="54"/>
        <end position="72"/>
    </location>
</feature>
<keyword evidence="1" id="KW-0812">Transmembrane</keyword>
<comment type="caution">
    <text evidence="2">The sequence shown here is derived from an EMBL/GenBank/DDBJ whole genome shotgun (WGS) entry which is preliminary data.</text>
</comment>
<accession>X6N4J4</accession>
<organism evidence="2 3">
    <name type="scientific">Reticulomyxa filosa</name>
    <dbReference type="NCBI Taxonomy" id="46433"/>
    <lineage>
        <taxon>Eukaryota</taxon>
        <taxon>Sar</taxon>
        <taxon>Rhizaria</taxon>
        <taxon>Retaria</taxon>
        <taxon>Foraminifera</taxon>
        <taxon>Monothalamids</taxon>
        <taxon>Reticulomyxidae</taxon>
        <taxon>Reticulomyxa</taxon>
    </lineage>
</organism>
<proteinExistence type="predicted"/>
<feature type="transmembrane region" description="Helical" evidence="1">
    <location>
        <begin position="79"/>
        <end position="99"/>
    </location>
</feature>